<keyword evidence="2" id="KW-0347">Helicase</keyword>
<dbReference type="EMBL" id="JAVREO010000003">
    <property type="protein sequence ID" value="MDT0266031.1"/>
    <property type="molecule type" value="Genomic_DNA"/>
</dbReference>
<keyword evidence="3" id="KW-1185">Reference proteome</keyword>
<proteinExistence type="predicted"/>
<protein>
    <submittedName>
        <fullName evidence="2">SWF or SNF family helicase</fullName>
    </submittedName>
</protein>
<keyword evidence="2" id="KW-0378">Hydrolase</keyword>
<dbReference type="GO" id="GO:0004386">
    <property type="term" value="F:helicase activity"/>
    <property type="evidence" value="ECO:0007669"/>
    <property type="project" value="UniProtKB-KW"/>
</dbReference>
<accession>A0ABU2JMR9</accession>
<gene>
    <name evidence="2" type="ORF">RM844_06955</name>
</gene>
<evidence type="ECO:0000313" key="3">
    <source>
        <dbReference type="Proteomes" id="UP001183410"/>
    </source>
</evidence>
<evidence type="ECO:0000313" key="2">
    <source>
        <dbReference type="EMBL" id="MDT0266031.1"/>
    </source>
</evidence>
<dbReference type="RefSeq" id="WP_311665968.1">
    <property type="nucleotide sequence ID" value="NZ_JAVREO010000003.1"/>
</dbReference>
<evidence type="ECO:0000256" key="1">
    <source>
        <dbReference type="SAM" id="MobiDB-lite"/>
    </source>
</evidence>
<feature type="region of interest" description="Disordered" evidence="1">
    <location>
        <begin position="389"/>
        <end position="429"/>
    </location>
</feature>
<sequence>MTDEVVLAPLPPARGRGFAGTWWGLAWLRALEDGALDTERLRQGRRHARAGAVGAVSVRPGRLTSVVRTAGEDARRADVLLRPLDAAEWDRLLETAAREAGHLAALLDAELPPALVADAAAAGVELLPGIGDLEPTCECGEWDHCAHTAALCYQTARLLDADPFLLLRLRGLGQPQLLAELRRRSTARAAAAGPAEPAGVPAAEAYARPVPALPAPPAVAGPPGPVPGLATPGVAGEPDVAALEFLAGDAARRAGRLLAQALAAGHAERAQEPELERWPDAVRMAADGAPPPGVARRLAAGCGRGGVELALAVAAWRVGGARALAVLEAADEGPDPRAAEQLALAFADVEPRPVLRGTGNRWTVRGADVQLRYGAGRWWPYRRRRGRWWPAGPAEPDPVTALAAARDGESWATAGPLADAGQASDSKTA</sequence>
<name>A0ABU2JMR9_9ACTN</name>
<dbReference type="PANTHER" id="PTHR38133">
    <property type="entry name" value="SLR1429 PROTEIN"/>
    <property type="match status" value="1"/>
</dbReference>
<comment type="caution">
    <text evidence="2">The sequence shown here is derived from an EMBL/GenBank/DDBJ whole genome shotgun (WGS) entry which is preliminary data.</text>
</comment>
<dbReference type="PANTHER" id="PTHR38133:SF1">
    <property type="entry name" value="SLR1429 PROTEIN"/>
    <property type="match status" value="1"/>
</dbReference>
<dbReference type="Proteomes" id="UP001183410">
    <property type="component" value="Unassembled WGS sequence"/>
</dbReference>
<reference evidence="3" key="1">
    <citation type="submission" date="2023-07" db="EMBL/GenBank/DDBJ databases">
        <title>30 novel species of actinomycetes from the DSMZ collection.</title>
        <authorList>
            <person name="Nouioui I."/>
        </authorList>
    </citation>
    <scope>NUCLEOTIDE SEQUENCE [LARGE SCALE GENOMIC DNA]</scope>
    <source>
        <strain evidence="3">DSM 44915</strain>
    </source>
</reference>
<keyword evidence="2" id="KW-0547">Nucleotide-binding</keyword>
<keyword evidence="2" id="KW-0067">ATP-binding</keyword>
<organism evidence="2 3">
    <name type="scientific">Streptomyces chisholmiae</name>
    <dbReference type="NCBI Taxonomy" id="3075540"/>
    <lineage>
        <taxon>Bacteria</taxon>
        <taxon>Bacillati</taxon>
        <taxon>Actinomycetota</taxon>
        <taxon>Actinomycetes</taxon>
        <taxon>Kitasatosporales</taxon>
        <taxon>Streptomycetaceae</taxon>
        <taxon>Streptomyces</taxon>
    </lineage>
</organism>